<organism evidence="1 2">
    <name type="scientific">Gordonia phage Catfish</name>
    <dbReference type="NCBI Taxonomy" id="2301538"/>
    <lineage>
        <taxon>Viruses</taxon>
        <taxon>Duplodnaviria</taxon>
        <taxon>Heunggongvirae</taxon>
        <taxon>Uroviricota</taxon>
        <taxon>Caudoviricetes</taxon>
        <taxon>Ruthgordonvirinae</taxon>
        <taxon>Catfishvirus</taxon>
        <taxon>Catfishvirus catfish</taxon>
    </lineage>
</organism>
<name>A0A385D0Z7_9CAUD</name>
<accession>A0A385D0Z7</accession>
<evidence type="ECO:0000313" key="1">
    <source>
        <dbReference type="EMBL" id="AXQ51905.1"/>
    </source>
</evidence>
<dbReference type="Proteomes" id="UP000264051">
    <property type="component" value="Segment"/>
</dbReference>
<dbReference type="RefSeq" id="YP_010050858.1">
    <property type="nucleotide sequence ID" value="NC_054434.1"/>
</dbReference>
<sequence>MTERRTFTTAELAQWVYDHTTGLEVVPDDLPHSEWGAWFAAHPDASGTFPPYYAADYDETIASLCRELLEMRDLVKANAIVQGQMLAISQANDARDSAAESADLARRLLGGNRGDD</sequence>
<gene>
    <name evidence="1" type="primary">69</name>
    <name evidence="1" type="ORF">SEA_CATFISH_69</name>
</gene>
<proteinExistence type="predicted"/>
<dbReference type="GeneID" id="63911595"/>
<dbReference type="KEGG" id="vg:63911595"/>
<keyword evidence="2" id="KW-1185">Reference proteome</keyword>
<protein>
    <submittedName>
        <fullName evidence="1">Uncharacterized protein</fullName>
    </submittedName>
</protein>
<reference evidence="2" key="1">
    <citation type="submission" date="2018-07" db="EMBL/GenBank/DDBJ databases">
        <authorList>
            <person name="Byford A.D."/>
            <person name="Nguyen L.Q."/>
            <person name="Alvarez I.A."/>
            <person name="Bhandari M."/>
            <person name="Desselle J.R."/>
            <person name="Duong Q.-N.N."/>
            <person name="Dupree A.F."/>
            <person name="Feroben K.E."/>
            <person name="Garrison M.E."/>
            <person name="Higginbotham J.L."/>
            <person name="Hunter C.W."/>
            <person name="Knight B.A."/>
            <person name="Lee J.A."/>
            <person name="Lewis I.C."/>
            <person name="Long E.L."/>
            <person name="Rimal A."/>
            <person name="Sinnasone S."/>
            <person name="Tandukar J."/>
            <person name="Willis C.E."/>
            <person name="Nguyen A.V."/>
            <person name="Hancock A.M."/>
            <person name="Dicus A.P."/>
            <person name="Gallien G.E."/>
            <person name="Weidemeier A.M.D."/>
            <person name="Gissendanner C.R."/>
            <person name="Findley A.M."/>
            <person name="Bollivar D.W."/>
            <person name="Garlena R.A."/>
            <person name="Russell D.A."/>
            <person name="Pope W.H."/>
            <person name="Jacobs-Sera D."/>
            <person name="Hatfull G.F."/>
        </authorList>
    </citation>
    <scope>NUCLEOTIDE SEQUENCE [LARGE SCALE GENOMIC DNA]</scope>
</reference>
<dbReference type="EMBL" id="MH697580">
    <property type="protein sequence ID" value="AXQ51905.1"/>
    <property type="molecule type" value="Genomic_DNA"/>
</dbReference>
<evidence type="ECO:0000313" key="2">
    <source>
        <dbReference type="Proteomes" id="UP000264051"/>
    </source>
</evidence>